<reference evidence="2" key="1">
    <citation type="journal article" date="2019" name="Int. J. Syst. Evol. Microbiol.">
        <title>The Global Catalogue of Microorganisms (GCM) 10K type strain sequencing project: providing services to taxonomists for standard genome sequencing and annotation.</title>
        <authorList>
            <consortium name="The Broad Institute Genomics Platform"/>
            <consortium name="The Broad Institute Genome Sequencing Center for Infectious Disease"/>
            <person name="Wu L."/>
            <person name="Ma J."/>
        </authorList>
    </citation>
    <scope>NUCLEOTIDE SEQUENCE [LARGE SCALE GENOMIC DNA]</scope>
    <source>
        <strain evidence="2">CGMCC 1.15420</strain>
    </source>
</reference>
<comment type="caution">
    <text evidence="1">The sequence shown here is derived from an EMBL/GenBank/DDBJ whole genome shotgun (WGS) entry which is preliminary data.</text>
</comment>
<accession>A0ABQ1W7N7</accession>
<sequence length="70" mass="8236">MKTQILEPGDLPVLTTLHYLREDREVLKITAIVSIQRFSLALPRGSLFLLQLVESENLYPVKYYSWRLMK</sequence>
<protein>
    <recommendedName>
        <fullName evidence="3">UbiC transcription regulator-associated domain-containing protein</fullName>
    </recommendedName>
</protein>
<organism evidence="1 2">
    <name type="scientific">Paenibacillus aceti</name>
    <dbReference type="NCBI Taxonomy" id="1820010"/>
    <lineage>
        <taxon>Bacteria</taxon>
        <taxon>Bacillati</taxon>
        <taxon>Bacillota</taxon>
        <taxon>Bacilli</taxon>
        <taxon>Bacillales</taxon>
        <taxon>Paenibacillaceae</taxon>
        <taxon>Paenibacillus</taxon>
    </lineage>
</organism>
<dbReference type="EMBL" id="BMIW01000049">
    <property type="protein sequence ID" value="GGG17848.1"/>
    <property type="molecule type" value="Genomic_DNA"/>
</dbReference>
<gene>
    <name evidence="1" type="ORF">GCM10010913_44940</name>
</gene>
<dbReference type="Proteomes" id="UP000608420">
    <property type="component" value="Unassembled WGS sequence"/>
</dbReference>
<name>A0ABQ1W7N7_9BACL</name>
<evidence type="ECO:0000313" key="2">
    <source>
        <dbReference type="Proteomes" id="UP000608420"/>
    </source>
</evidence>
<evidence type="ECO:0000313" key="1">
    <source>
        <dbReference type="EMBL" id="GGG17848.1"/>
    </source>
</evidence>
<evidence type="ECO:0008006" key="3">
    <source>
        <dbReference type="Google" id="ProtNLM"/>
    </source>
</evidence>
<proteinExistence type="predicted"/>
<keyword evidence="2" id="KW-1185">Reference proteome</keyword>